<evidence type="ECO:0000256" key="3">
    <source>
        <dbReference type="ARBA" id="ARBA00022801"/>
    </source>
</evidence>
<evidence type="ECO:0000256" key="7">
    <source>
        <dbReference type="ARBA" id="ARBA00023180"/>
    </source>
</evidence>
<evidence type="ECO:0000256" key="2">
    <source>
        <dbReference type="ARBA" id="ARBA00022723"/>
    </source>
</evidence>
<evidence type="ECO:0000259" key="10">
    <source>
        <dbReference type="PROSITE" id="PS50215"/>
    </source>
</evidence>
<dbReference type="EMBL" id="JAQQBR010001836">
    <property type="protein sequence ID" value="KAK0159796.1"/>
    <property type="molecule type" value="Genomic_DNA"/>
</dbReference>
<keyword evidence="9" id="KW-0732">Signal</keyword>
<dbReference type="InterPro" id="IPR024079">
    <property type="entry name" value="MetalloPept_cat_dom_sf"/>
</dbReference>
<accession>A0AA39F0H3</accession>
<dbReference type="SUPFAM" id="SSF55486">
    <property type="entry name" value="Metalloproteases ('zincins'), catalytic domain"/>
    <property type="match status" value="1"/>
</dbReference>
<feature type="active site" evidence="8">
    <location>
        <position position="377"/>
    </location>
</feature>
<evidence type="ECO:0000256" key="8">
    <source>
        <dbReference type="PROSITE-ProRule" id="PRU00276"/>
    </source>
</evidence>
<feature type="binding site" evidence="8">
    <location>
        <position position="380"/>
    </location>
    <ligand>
        <name>Zn(2+)</name>
        <dbReference type="ChEBI" id="CHEBI:29105"/>
        <note>catalytic</note>
    </ligand>
</feature>
<keyword evidence="2 8" id="KW-0479">Metal-binding</keyword>
<evidence type="ECO:0000256" key="1">
    <source>
        <dbReference type="ARBA" id="ARBA00022670"/>
    </source>
</evidence>
<dbReference type="Proteomes" id="UP001168972">
    <property type="component" value="Unassembled WGS sequence"/>
</dbReference>
<evidence type="ECO:0000256" key="4">
    <source>
        <dbReference type="ARBA" id="ARBA00022833"/>
    </source>
</evidence>
<feature type="signal peptide" evidence="9">
    <location>
        <begin position="1"/>
        <end position="17"/>
    </location>
</feature>
<dbReference type="InterPro" id="IPR001590">
    <property type="entry name" value="Peptidase_M12B"/>
</dbReference>
<dbReference type="GO" id="GO:0004222">
    <property type="term" value="F:metalloendopeptidase activity"/>
    <property type="evidence" value="ECO:0007669"/>
    <property type="project" value="InterPro"/>
</dbReference>
<reference evidence="11" key="2">
    <citation type="submission" date="2023-03" db="EMBL/GenBank/DDBJ databases">
        <authorList>
            <person name="Inwood S.N."/>
            <person name="Skelly J.G."/>
            <person name="Guhlin J."/>
            <person name="Harrop T.W.R."/>
            <person name="Goldson S.G."/>
            <person name="Dearden P.K."/>
        </authorList>
    </citation>
    <scope>NUCLEOTIDE SEQUENCE</scope>
    <source>
        <strain evidence="11">Lincoln</strain>
        <tissue evidence="11">Whole body</tissue>
    </source>
</reference>
<dbReference type="Pfam" id="PF17771">
    <property type="entry name" value="ADAMTS_CR_2"/>
    <property type="match status" value="1"/>
</dbReference>
<comment type="caution">
    <text evidence="8">Lacks conserved residue(s) required for the propagation of feature annotation.</text>
</comment>
<evidence type="ECO:0000313" key="12">
    <source>
        <dbReference type="Proteomes" id="UP001168972"/>
    </source>
</evidence>
<dbReference type="PANTHER" id="PTHR11905">
    <property type="entry name" value="ADAM A DISINTEGRIN AND METALLOPROTEASE DOMAIN"/>
    <property type="match status" value="1"/>
</dbReference>
<proteinExistence type="predicted"/>
<dbReference type="InterPro" id="IPR041645">
    <property type="entry name" value="ADAMTS_CR_2"/>
</dbReference>
<keyword evidence="3" id="KW-0378">Hydrolase</keyword>
<dbReference type="AlphaFoldDB" id="A0AA39F0H3"/>
<protein>
    <recommendedName>
        <fullName evidence="10">Peptidase M12B domain-containing protein</fullName>
    </recommendedName>
</protein>
<comment type="caution">
    <text evidence="11">The sequence shown here is derived from an EMBL/GenBank/DDBJ whole genome shotgun (WGS) entry which is preliminary data.</text>
</comment>
<organism evidence="11 12">
    <name type="scientific">Microctonus hyperodae</name>
    <name type="common">Parasitoid wasp</name>
    <dbReference type="NCBI Taxonomy" id="165561"/>
    <lineage>
        <taxon>Eukaryota</taxon>
        <taxon>Metazoa</taxon>
        <taxon>Ecdysozoa</taxon>
        <taxon>Arthropoda</taxon>
        <taxon>Hexapoda</taxon>
        <taxon>Insecta</taxon>
        <taxon>Pterygota</taxon>
        <taxon>Neoptera</taxon>
        <taxon>Endopterygota</taxon>
        <taxon>Hymenoptera</taxon>
        <taxon>Apocrita</taxon>
        <taxon>Ichneumonoidea</taxon>
        <taxon>Braconidae</taxon>
        <taxon>Euphorinae</taxon>
        <taxon>Microctonus</taxon>
    </lineage>
</organism>
<evidence type="ECO:0000256" key="6">
    <source>
        <dbReference type="ARBA" id="ARBA00023157"/>
    </source>
</evidence>
<dbReference type="Gene3D" id="3.40.390.10">
    <property type="entry name" value="Collagenase (Catalytic Domain)"/>
    <property type="match status" value="1"/>
</dbReference>
<dbReference type="GO" id="GO:0046872">
    <property type="term" value="F:metal ion binding"/>
    <property type="evidence" value="ECO:0007669"/>
    <property type="project" value="UniProtKB-KW"/>
</dbReference>
<feature type="binding site" evidence="8">
    <location>
        <position position="386"/>
    </location>
    <ligand>
        <name>Zn(2+)</name>
        <dbReference type="ChEBI" id="CHEBI:29105"/>
        <note>catalytic</note>
    </ligand>
</feature>
<evidence type="ECO:0000313" key="11">
    <source>
        <dbReference type="EMBL" id="KAK0159796.1"/>
    </source>
</evidence>
<gene>
    <name evidence="11" type="ORF">PV327_010871</name>
</gene>
<keyword evidence="4 8" id="KW-0862">Zinc</keyword>
<reference evidence="11" key="1">
    <citation type="journal article" date="2023" name="bioRxiv">
        <title>Scaffold-level genome assemblies of two parasitoid biocontrol wasps reveal the parthenogenesis mechanism and an associated novel virus.</title>
        <authorList>
            <person name="Inwood S."/>
            <person name="Skelly J."/>
            <person name="Guhlin J."/>
            <person name="Harrop T."/>
            <person name="Goldson S."/>
            <person name="Dearden P."/>
        </authorList>
    </citation>
    <scope>NUCLEOTIDE SEQUENCE</scope>
    <source>
        <strain evidence="11">Lincoln</strain>
        <tissue evidence="11">Whole body</tissue>
    </source>
</reference>
<keyword evidence="6" id="KW-1015">Disulfide bond</keyword>
<evidence type="ECO:0000256" key="5">
    <source>
        <dbReference type="ARBA" id="ARBA00023049"/>
    </source>
</evidence>
<dbReference type="Pfam" id="PF01421">
    <property type="entry name" value="Reprolysin"/>
    <property type="match status" value="1"/>
</dbReference>
<dbReference type="PANTHER" id="PTHR11905:SF249">
    <property type="entry name" value="SOL NARAE, ISOFORM C"/>
    <property type="match status" value="1"/>
</dbReference>
<feature type="binding site" evidence="8">
    <location>
        <position position="376"/>
    </location>
    <ligand>
        <name>Zn(2+)</name>
        <dbReference type="ChEBI" id="CHEBI:29105"/>
        <note>catalytic</note>
    </ligand>
</feature>
<name>A0AA39F0H3_MICHY</name>
<dbReference type="Gene3D" id="3.40.1620.60">
    <property type="match status" value="1"/>
</dbReference>
<keyword evidence="5" id="KW-0482">Metalloprotease</keyword>
<dbReference type="GO" id="GO:0006509">
    <property type="term" value="P:membrane protein ectodomain proteolysis"/>
    <property type="evidence" value="ECO:0007669"/>
    <property type="project" value="TreeGrafter"/>
</dbReference>
<sequence>MNLNFMILWALFGGCAAFSLPYEFMTPDERLEIFQTEDKLPIYEVIQIHLSKLHKRSTSDHQMLVSMRAFNENITLLCEENDGILAGKDTPIYTVKKKNNVVSITKSLVKVGDIKLYENTSAGATLTICRHENRQRITGVIKSKGLIIRSLPNRVANQIIKHRRSLENISEIIEENNYYIAIKNISSQSLNITYDLNAKLKRDAVEIPNIIFPEVLVIVNYDLERILNKNASGNLVPYILSFWHAVDLMYRNLAEPEIRLNIAGIVIAKSTNVFEYLYENEIQLPNGKYGLNTYVALKDMKSWLYNHNKDISLNNYDVAITLTSSDLCGINGCDYFINGISEQSGACDVDENRKTTSKVGIIQNKGAFDRIVTAAHELGHLLGADHDEANSDCEYSTFMMTKYGGDRDSAVWSNCTLKAFNNFLRSGMADCLFNKPNPGEIVQIPLPGTVMNLKKQCEKLGYGKPCQPPTSKGICSDLRCRSPNEPKGKCIRLNMAAAPGSPCARGKICFQLKCVDKRELTQFNSTIH</sequence>
<feature type="domain" description="Peptidase M12B" evidence="10">
    <location>
        <begin position="211"/>
        <end position="436"/>
    </location>
</feature>
<dbReference type="PROSITE" id="PS50215">
    <property type="entry name" value="ADAM_MEPRO"/>
    <property type="match status" value="1"/>
</dbReference>
<keyword evidence="12" id="KW-1185">Reference proteome</keyword>
<evidence type="ECO:0000256" key="9">
    <source>
        <dbReference type="SAM" id="SignalP"/>
    </source>
</evidence>
<feature type="chain" id="PRO_5041383052" description="Peptidase M12B domain-containing protein" evidence="9">
    <location>
        <begin position="18"/>
        <end position="528"/>
    </location>
</feature>
<keyword evidence="7" id="KW-0325">Glycoprotein</keyword>
<keyword evidence="1" id="KW-0645">Protease</keyword>